<reference evidence="1 2" key="1">
    <citation type="submission" date="2016-08" db="EMBL/GenBank/DDBJ databases">
        <authorList>
            <person name="Seilhamer J.J."/>
        </authorList>
    </citation>
    <scope>NUCLEOTIDE SEQUENCE [LARGE SCALE GENOMIC DNA]</scope>
    <source>
        <strain evidence="1 2">KCTC 42603</strain>
    </source>
</reference>
<dbReference type="EMBL" id="MDHN01000010">
    <property type="protein sequence ID" value="OFC71810.1"/>
    <property type="molecule type" value="Genomic_DNA"/>
</dbReference>
<protein>
    <submittedName>
        <fullName evidence="1">Phage virion morphogenesis protein</fullName>
    </submittedName>
</protein>
<dbReference type="STRING" id="1656094.BFC18_06550"/>
<keyword evidence="2" id="KW-1185">Reference proteome</keyword>
<dbReference type="AlphaFoldDB" id="A0A1E7ZE89"/>
<dbReference type="OrthoDB" id="2081253at2"/>
<organism evidence="1 2">
    <name type="scientific">Alteromonas confluentis</name>
    <dbReference type="NCBI Taxonomy" id="1656094"/>
    <lineage>
        <taxon>Bacteria</taxon>
        <taxon>Pseudomonadati</taxon>
        <taxon>Pseudomonadota</taxon>
        <taxon>Gammaproteobacteria</taxon>
        <taxon>Alteromonadales</taxon>
        <taxon>Alteromonadaceae</taxon>
        <taxon>Alteromonas/Salinimonas group</taxon>
        <taxon>Alteromonas</taxon>
    </lineage>
</organism>
<evidence type="ECO:0000313" key="2">
    <source>
        <dbReference type="Proteomes" id="UP000175691"/>
    </source>
</evidence>
<sequence>MAGVFIEVEAQSLARAERYLQRIITAGQNLEPAFAEIGEYLLESHAERFSLEVAPDGTPWEPLAPSTLANKADDRILQEEGTLRDTLSYQVTGAELLFGTNLIYGATHQFGREEDGIPARPYLGIATSPWNDEDEIVAILKDHLQS</sequence>
<accession>A0A1E7ZE89</accession>
<dbReference type="Pfam" id="PF05069">
    <property type="entry name" value="Phage_tail_S"/>
    <property type="match status" value="1"/>
</dbReference>
<dbReference type="InterPro" id="IPR006522">
    <property type="entry name" value="Phage_virion_morphogenesis"/>
</dbReference>
<name>A0A1E7ZE89_9ALTE</name>
<gene>
    <name evidence="1" type="ORF">BFC18_06550</name>
</gene>
<evidence type="ECO:0000313" key="1">
    <source>
        <dbReference type="EMBL" id="OFC71810.1"/>
    </source>
</evidence>
<proteinExistence type="predicted"/>
<dbReference type="Proteomes" id="UP000175691">
    <property type="component" value="Unassembled WGS sequence"/>
</dbReference>
<comment type="caution">
    <text evidence="1">The sequence shown here is derived from an EMBL/GenBank/DDBJ whole genome shotgun (WGS) entry which is preliminary data.</text>
</comment>
<dbReference type="NCBIfam" id="TIGR01635">
    <property type="entry name" value="tail_comp_S"/>
    <property type="match status" value="1"/>
</dbReference>
<dbReference type="RefSeq" id="WP_070124150.1">
    <property type="nucleotide sequence ID" value="NZ_MDHN01000010.1"/>
</dbReference>